<feature type="transmembrane region" description="Helical" evidence="1">
    <location>
        <begin position="6"/>
        <end position="24"/>
    </location>
</feature>
<keyword evidence="1" id="KW-1133">Transmembrane helix</keyword>
<name>A0A512M9H6_9BACT</name>
<protein>
    <submittedName>
        <fullName evidence="2">Uncharacterized protein</fullName>
    </submittedName>
</protein>
<evidence type="ECO:0000256" key="1">
    <source>
        <dbReference type="SAM" id="Phobius"/>
    </source>
</evidence>
<comment type="caution">
    <text evidence="2">The sequence shown here is derived from an EMBL/GenBank/DDBJ whole genome shotgun (WGS) entry which is preliminary data.</text>
</comment>
<organism evidence="2 3">
    <name type="scientific">Brevifollis gellanilyticus</name>
    <dbReference type="NCBI Taxonomy" id="748831"/>
    <lineage>
        <taxon>Bacteria</taxon>
        <taxon>Pseudomonadati</taxon>
        <taxon>Verrucomicrobiota</taxon>
        <taxon>Verrucomicrobiia</taxon>
        <taxon>Verrucomicrobiales</taxon>
        <taxon>Verrucomicrobiaceae</taxon>
    </lineage>
</organism>
<keyword evidence="1" id="KW-0812">Transmembrane</keyword>
<proteinExistence type="predicted"/>
<dbReference type="EMBL" id="BKAG01000017">
    <property type="protein sequence ID" value="GEP43379.1"/>
    <property type="molecule type" value="Genomic_DNA"/>
</dbReference>
<keyword evidence="3" id="KW-1185">Reference proteome</keyword>
<evidence type="ECO:0000313" key="2">
    <source>
        <dbReference type="EMBL" id="GEP43379.1"/>
    </source>
</evidence>
<evidence type="ECO:0000313" key="3">
    <source>
        <dbReference type="Proteomes" id="UP000321577"/>
    </source>
</evidence>
<keyword evidence="1" id="KW-0472">Membrane</keyword>
<accession>A0A512M9H6</accession>
<dbReference type="Proteomes" id="UP000321577">
    <property type="component" value="Unassembled WGS sequence"/>
</dbReference>
<dbReference type="AlphaFoldDB" id="A0A512M9H6"/>
<sequence>MEVFAVTIFVSLMFAVLFAALFLAERAQKRRASLEQVALLPLDDAGCGVIPAASRPLSHERHRSC</sequence>
<gene>
    <name evidence="2" type="ORF">BGE01nite_26700</name>
</gene>
<reference evidence="2 3" key="1">
    <citation type="submission" date="2019-07" db="EMBL/GenBank/DDBJ databases">
        <title>Whole genome shotgun sequence of Brevifollis gellanilyticus NBRC 108608.</title>
        <authorList>
            <person name="Hosoyama A."/>
            <person name="Uohara A."/>
            <person name="Ohji S."/>
            <person name="Ichikawa N."/>
        </authorList>
    </citation>
    <scope>NUCLEOTIDE SEQUENCE [LARGE SCALE GENOMIC DNA]</scope>
    <source>
        <strain evidence="2 3">NBRC 108608</strain>
    </source>
</reference>
<dbReference type="RefSeq" id="WP_146850956.1">
    <property type="nucleotide sequence ID" value="NZ_BKAG01000017.1"/>
</dbReference>